<dbReference type="OrthoDB" id="5393513at2"/>
<dbReference type="GO" id="GO:0005886">
    <property type="term" value="C:plasma membrane"/>
    <property type="evidence" value="ECO:0007669"/>
    <property type="project" value="UniProtKB-SubCell"/>
</dbReference>
<evidence type="ECO:0000256" key="6">
    <source>
        <dbReference type="ARBA" id="ARBA00023136"/>
    </source>
</evidence>
<comment type="subcellular location">
    <subcellularLocation>
        <location evidence="1">Cell membrane</location>
        <topology evidence="1">Multi-pass membrane protein</topology>
    </subcellularLocation>
</comment>
<keyword evidence="6 7" id="KW-0472">Membrane</keyword>
<dbReference type="PATRIC" id="fig|1238182.3.peg.4150"/>
<feature type="transmembrane region" description="Helical" evidence="7">
    <location>
        <begin position="256"/>
        <end position="276"/>
    </location>
</feature>
<dbReference type="STRING" id="1238182.C882_2196"/>
<sequence length="337" mass="34168">MNETRAITARTLDPLRAALPGLALAAVIAAAAMAFRALPGMATVSPLILAIVIGIGLRNIFGLPAVLVPGIKASLKRVLRAGIVLLGLQLTLGQVIAVGAPGLLVVVATLAATFVFTLWLGWMLGVDRPLTELMATGTSVCGASAVIAANTVSEGTDEDVAYAVAAVTVFGSIAMLTYPWLGEVLGLKPLVYGLWTGATVHEVAQVVAAGFQAGTEAGELSTIVKLSRVVLLAPVVIVLGLMAARRHGASKKGKAPTPWFVAGFLLMIGINSAGLLPAQAHAPLVAATPFLLAMGMAAMGLETDVRRLAAKGLRPLALGAGSALFIAAAGLGLVSLL</sequence>
<keyword evidence="9" id="KW-1185">Reference proteome</keyword>
<dbReference type="AlphaFoldDB" id="K9GNN1"/>
<dbReference type="RefSeq" id="WP_009542591.1">
    <property type="nucleotide sequence ID" value="NZ_ANHY01000025.1"/>
</dbReference>
<keyword evidence="5 7" id="KW-1133">Transmembrane helix</keyword>
<evidence type="ECO:0000256" key="2">
    <source>
        <dbReference type="ARBA" id="ARBA00007977"/>
    </source>
</evidence>
<comment type="similarity">
    <text evidence="2">Belongs to the UPF0324 family.</text>
</comment>
<evidence type="ECO:0000256" key="1">
    <source>
        <dbReference type="ARBA" id="ARBA00004651"/>
    </source>
</evidence>
<feature type="transmembrane region" description="Helical" evidence="7">
    <location>
        <begin position="78"/>
        <end position="97"/>
    </location>
</feature>
<dbReference type="Proteomes" id="UP000009881">
    <property type="component" value="Unassembled WGS sequence"/>
</dbReference>
<evidence type="ECO:0000313" key="9">
    <source>
        <dbReference type="Proteomes" id="UP000009881"/>
    </source>
</evidence>
<evidence type="ECO:0000256" key="3">
    <source>
        <dbReference type="ARBA" id="ARBA00022475"/>
    </source>
</evidence>
<dbReference type="Pfam" id="PF03601">
    <property type="entry name" value="Cons_hypoth698"/>
    <property type="match status" value="1"/>
</dbReference>
<proteinExistence type="inferred from homology"/>
<dbReference type="PANTHER" id="PTHR30106:SF2">
    <property type="entry name" value="UPF0324 INNER MEMBRANE PROTEIN YEIH"/>
    <property type="match status" value="1"/>
</dbReference>
<comment type="caution">
    <text evidence="8">The sequence shown here is derived from an EMBL/GenBank/DDBJ whole genome shotgun (WGS) entry which is preliminary data.</text>
</comment>
<evidence type="ECO:0000313" key="8">
    <source>
        <dbReference type="EMBL" id="EKV26687.1"/>
    </source>
</evidence>
<dbReference type="InterPro" id="IPR018383">
    <property type="entry name" value="UPF0324_pro"/>
</dbReference>
<feature type="transmembrane region" description="Helical" evidence="7">
    <location>
        <begin position="21"/>
        <end position="38"/>
    </location>
</feature>
<accession>K9GNN1</accession>
<feature type="transmembrane region" description="Helical" evidence="7">
    <location>
        <begin position="160"/>
        <end position="181"/>
    </location>
</feature>
<evidence type="ECO:0000256" key="4">
    <source>
        <dbReference type="ARBA" id="ARBA00022692"/>
    </source>
</evidence>
<protein>
    <submittedName>
        <fullName evidence="8">Putative membrane protein YeiH</fullName>
    </submittedName>
</protein>
<feature type="transmembrane region" description="Helical" evidence="7">
    <location>
        <begin position="226"/>
        <end position="244"/>
    </location>
</feature>
<evidence type="ECO:0000256" key="5">
    <source>
        <dbReference type="ARBA" id="ARBA00022989"/>
    </source>
</evidence>
<feature type="transmembrane region" description="Helical" evidence="7">
    <location>
        <begin position="103"/>
        <end position="124"/>
    </location>
</feature>
<feature type="transmembrane region" description="Helical" evidence="7">
    <location>
        <begin position="282"/>
        <end position="301"/>
    </location>
</feature>
<dbReference type="PANTHER" id="PTHR30106">
    <property type="entry name" value="INNER MEMBRANE PROTEIN YEIH-RELATED"/>
    <property type="match status" value="1"/>
</dbReference>
<feature type="transmembrane region" description="Helical" evidence="7">
    <location>
        <begin position="313"/>
        <end position="336"/>
    </location>
</feature>
<dbReference type="EMBL" id="ANHY01000025">
    <property type="protein sequence ID" value="EKV26687.1"/>
    <property type="molecule type" value="Genomic_DNA"/>
</dbReference>
<keyword evidence="4 7" id="KW-0812">Transmembrane</keyword>
<gene>
    <name evidence="8" type="ORF">C882_2196</name>
</gene>
<reference evidence="8 9" key="1">
    <citation type="journal article" date="2013" name="Genome Announc.">
        <title>Draft Genome Sequence of an Alphaproteobacterium, Caenispirillum salinarum AK4(T), Isolated from a Solar Saltern.</title>
        <authorList>
            <person name="Khatri I."/>
            <person name="Singh A."/>
            <person name="Korpole S."/>
            <person name="Pinnaka A.K."/>
            <person name="Subramanian S."/>
        </authorList>
    </citation>
    <scope>NUCLEOTIDE SEQUENCE [LARGE SCALE GENOMIC DNA]</scope>
    <source>
        <strain evidence="8 9">AK4</strain>
    </source>
</reference>
<evidence type="ECO:0000256" key="7">
    <source>
        <dbReference type="SAM" id="Phobius"/>
    </source>
</evidence>
<dbReference type="eggNOG" id="COG2855">
    <property type="taxonomic scope" value="Bacteria"/>
</dbReference>
<keyword evidence="3" id="KW-1003">Cell membrane</keyword>
<feature type="transmembrane region" description="Helical" evidence="7">
    <location>
        <begin position="44"/>
        <end position="66"/>
    </location>
</feature>
<name>K9GNN1_9PROT</name>
<organism evidence="8 9">
    <name type="scientific">Caenispirillum salinarum AK4</name>
    <dbReference type="NCBI Taxonomy" id="1238182"/>
    <lineage>
        <taxon>Bacteria</taxon>
        <taxon>Pseudomonadati</taxon>
        <taxon>Pseudomonadota</taxon>
        <taxon>Alphaproteobacteria</taxon>
        <taxon>Rhodospirillales</taxon>
        <taxon>Novispirillaceae</taxon>
        <taxon>Caenispirillum</taxon>
    </lineage>
</organism>